<dbReference type="Proteomes" id="UP000318878">
    <property type="component" value="Unassembled WGS sequence"/>
</dbReference>
<evidence type="ECO:0000256" key="1">
    <source>
        <dbReference type="PROSITE-ProRule" id="PRU00339"/>
    </source>
</evidence>
<reference evidence="2 3" key="1">
    <citation type="submission" date="2019-02" db="EMBL/GenBank/DDBJ databases">
        <title>Deep-cultivation of Planctomycetes and their phenomic and genomic characterization uncovers novel biology.</title>
        <authorList>
            <person name="Wiegand S."/>
            <person name="Jogler M."/>
            <person name="Boedeker C."/>
            <person name="Pinto D."/>
            <person name="Vollmers J."/>
            <person name="Rivas-Marin E."/>
            <person name="Kohn T."/>
            <person name="Peeters S.H."/>
            <person name="Heuer A."/>
            <person name="Rast P."/>
            <person name="Oberbeckmann S."/>
            <person name="Bunk B."/>
            <person name="Jeske O."/>
            <person name="Meyerdierks A."/>
            <person name="Storesund J.E."/>
            <person name="Kallscheuer N."/>
            <person name="Luecker S."/>
            <person name="Lage O.M."/>
            <person name="Pohl T."/>
            <person name="Merkel B.J."/>
            <person name="Hornburger P."/>
            <person name="Mueller R.-W."/>
            <person name="Bruemmer F."/>
            <person name="Labrenz M."/>
            <person name="Spormann A.M."/>
            <person name="Op Den Camp H."/>
            <person name="Overmann J."/>
            <person name="Amann R."/>
            <person name="Jetten M.S.M."/>
            <person name="Mascher T."/>
            <person name="Medema M.H."/>
            <person name="Devos D.P."/>
            <person name="Kaster A.-K."/>
            <person name="Ovreas L."/>
            <person name="Rohde M."/>
            <person name="Galperin M.Y."/>
            <person name="Jogler C."/>
        </authorList>
    </citation>
    <scope>NUCLEOTIDE SEQUENCE [LARGE SCALE GENOMIC DNA]</scope>
    <source>
        <strain evidence="2 3">Enr8</strain>
    </source>
</reference>
<protein>
    <submittedName>
        <fullName evidence="2">Tetratricopeptide repeat protein</fullName>
    </submittedName>
</protein>
<dbReference type="SUPFAM" id="SSF48452">
    <property type="entry name" value="TPR-like"/>
    <property type="match status" value="1"/>
</dbReference>
<dbReference type="RefSeq" id="WP_186767761.1">
    <property type="nucleotide sequence ID" value="NZ_SJPF01000005.1"/>
</dbReference>
<dbReference type="EMBL" id="SJPF01000005">
    <property type="protein sequence ID" value="TWT30568.1"/>
    <property type="molecule type" value="Genomic_DNA"/>
</dbReference>
<dbReference type="Gene3D" id="1.25.40.10">
    <property type="entry name" value="Tetratricopeptide repeat domain"/>
    <property type="match status" value="1"/>
</dbReference>
<accession>A0A5C5UWL7</accession>
<dbReference type="InterPro" id="IPR011990">
    <property type="entry name" value="TPR-like_helical_dom_sf"/>
</dbReference>
<keyword evidence="3" id="KW-1185">Reference proteome</keyword>
<evidence type="ECO:0000313" key="3">
    <source>
        <dbReference type="Proteomes" id="UP000318878"/>
    </source>
</evidence>
<dbReference type="SMART" id="SM00028">
    <property type="entry name" value="TPR"/>
    <property type="match status" value="3"/>
</dbReference>
<keyword evidence="1" id="KW-0802">TPR repeat</keyword>
<dbReference type="PROSITE" id="PS50005">
    <property type="entry name" value="TPR"/>
    <property type="match status" value="1"/>
</dbReference>
<dbReference type="AlphaFoldDB" id="A0A5C5UWL7"/>
<organism evidence="2 3">
    <name type="scientific">Blastopirellula retiformator</name>
    <dbReference type="NCBI Taxonomy" id="2527970"/>
    <lineage>
        <taxon>Bacteria</taxon>
        <taxon>Pseudomonadati</taxon>
        <taxon>Planctomycetota</taxon>
        <taxon>Planctomycetia</taxon>
        <taxon>Pirellulales</taxon>
        <taxon>Pirellulaceae</taxon>
        <taxon>Blastopirellula</taxon>
    </lineage>
</organism>
<comment type="caution">
    <text evidence="2">The sequence shown here is derived from an EMBL/GenBank/DDBJ whole genome shotgun (WGS) entry which is preliminary data.</text>
</comment>
<evidence type="ECO:0000313" key="2">
    <source>
        <dbReference type="EMBL" id="TWT30568.1"/>
    </source>
</evidence>
<dbReference type="Pfam" id="PF14559">
    <property type="entry name" value="TPR_19"/>
    <property type="match status" value="1"/>
</dbReference>
<sequence length="351" mass="38781">MPIQIQCTAVVIRNDALERVLEDGAAGFAAIAPNAMSYGDEKLSQASFMAPVDAEEFAKLLELHGLDRSGDSPDFVIVQTRNQAVEPECDWLFLFEYEGRLIATLRGWDSRKVIAPADDSPFNPDAIQHYSDEEIAEKFEFVERKDGIDTYREKATGKLVYQARQSETPDEIFARAFETVWQLRREPGMPAKTGDEAAQVEDAIDELQPLAAKYPDAANVALALGMAWYTIGKEEKGQRQLVRAVELEPENTILHKELGAICLARKDYPVALDTAIKAVAVKPDDAELLGNLAVIQMLSGSVDQAEATIEHAVRLSPEDVVNRNVQGIIADVVSGNRKRPETLEEMMAPPE</sequence>
<gene>
    <name evidence="2" type="ORF">Enr8_40890</name>
</gene>
<dbReference type="InterPro" id="IPR019734">
    <property type="entry name" value="TPR_rpt"/>
</dbReference>
<feature type="repeat" description="TPR" evidence="1">
    <location>
        <begin position="218"/>
        <end position="251"/>
    </location>
</feature>
<name>A0A5C5UWL7_9BACT</name>
<proteinExistence type="predicted"/>